<dbReference type="AlphaFoldDB" id="A0A7X5Y0Q2"/>
<evidence type="ECO:0000259" key="1">
    <source>
        <dbReference type="PROSITE" id="PS50830"/>
    </source>
</evidence>
<feature type="domain" description="TNase-like" evidence="1">
    <location>
        <begin position="1"/>
        <end position="99"/>
    </location>
</feature>
<name>A0A7X5Y0Q2_9SPHN</name>
<dbReference type="InterPro" id="IPR016071">
    <property type="entry name" value="Staphylococal_nuclease_OB-fold"/>
</dbReference>
<dbReference type="EMBL" id="JAATJB010000004">
    <property type="protein sequence ID" value="NJB97296.1"/>
    <property type="molecule type" value="Genomic_DNA"/>
</dbReference>
<proteinExistence type="predicted"/>
<dbReference type="InterPro" id="IPR035437">
    <property type="entry name" value="SNase_OB-fold_sf"/>
</dbReference>
<keyword evidence="3" id="KW-1185">Reference proteome</keyword>
<reference evidence="2 3" key="1">
    <citation type="submission" date="2020-03" db="EMBL/GenBank/DDBJ databases">
        <title>Genomic Encyclopedia of Type Strains, Phase IV (KMG-IV): sequencing the most valuable type-strain genomes for metagenomic binning, comparative biology and taxonomic classification.</title>
        <authorList>
            <person name="Goeker M."/>
        </authorList>
    </citation>
    <scope>NUCLEOTIDE SEQUENCE [LARGE SCALE GENOMIC DNA]</scope>
    <source>
        <strain evidence="2 3">DSM 7225</strain>
    </source>
</reference>
<dbReference type="RefSeq" id="WP_241213623.1">
    <property type="nucleotide sequence ID" value="NZ_BAAADY010000013.1"/>
</dbReference>
<dbReference type="PROSITE" id="PS50830">
    <property type="entry name" value="TNASE_3"/>
    <property type="match status" value="1"/>
</dbReference>
<protein>
    <submittedName>
        <fullName evidence="2">Endonuclease YncB(Thermonuclease family)</fullName>
    </submittedName>
</protein>
<dbReference type="SUPFAM" id="SSF50199">
    <property type="entry name" value="Staphylococcal nuclease"/>
    <property type="match status" value="1"/>
</dbReference>
<dbReference type="Proteomes" id="UP000531251">
    <property type="component" value="Unassembled WGS sequence"/>
</dbReference>
<comment type="caution">
    <text evidence="2">The sequence shown here is derived from an EMBL/GenBank/DDBJ whole genome shotgun (WGS) entry which is preliminary data.</text>
</comment>
<dbReference type="Gene3D" id="2.40.50.90">
    <property type="match status" value="1"/>
</dbReference>
<gene>
    <name evidence="2" type="ORF">GGR89_001608</name>
</gene>
<organism evidence="2 3">
    <name type="scientific">Sphingomonas trueperi</name>
    <dbReference type="NCBI Taxonomy" id="53317"/>
    <lineage>
        <taxon>Bacteria</taxon>
        <taxon>Pseudomonadati</taxon>
        <taxon>Pseudomonadota</taxon>
        <taxon>Alphaproteobacteria</taxon>
        <taxon>Sphingomonadales</taxon>
        <taxon>Sphingomonadaceae</taxon>
        <taxon>Sphingomonas</taxon>
    </lineage>
</organism>
<keyword evidence="2" id="KW-0540">Nuclease</keyword>
<keyword evidence="2" id="KW-0255">Endonuclease</keyword>
<dbReference type="GO" id="GO:0004519">
    <property type="term" value="F:endonuclease activity"/>
    <property type="evidence" value="ECO:0007669"/>
    <property type="project" value="UniProtKB-KW"/>
</dbReference>
<evidence type="ECO:0000313" key="3">
    <source>
        <dbReference type="Proteomes" id="UP000531251"/>
    </source>
</evidence>
<evidence type="ECO:0000313" key="2">
    <source>
        <dbReference type="EMBL" id="NJB97296.1"/>
    </source>
</evidence>
<keyword evidence="2" id="KW-0378">Hydrolase</keyword>
<accession>A0A7X5Y0Q2</accession>
<sequence>MHDGDTIRSCDGERIRIANIDAPEMRGSPKCRDRRRRGWCDYALATRSRDALARFLEEGRVTLRRQGEDRYGRTLATLAVNGRDAGQYLVDRRLARPWR</sequence>
<dbReference type="Pfam" id="PF00565">
    <property type="entry name" value="SNase"/>
    <property type="match status" value="1"/>
</dbReference>